<dbReference type="HAMAP" id="MF_00074">
    <property type="entry name" value="16SrRNA_methyltr_G"/>
    <property type="match status" value="1"/>
</dbReference>
<dbReference type="RefSeq" id="WP_096400350.1">
    <property type="nucleotide sequence ID" value="NZ_AP017368.1"/>
</dbReference>
<feature type="binding site" evidence="6">
    <location>
        <position position="90"/>
    </location>
    <ligand>
        <name>S-adenosyl-L-methionine</name>
        <dbReference type="ChEBI" id="CHEBI:59789"/>
    </ligand>
</feature>
<feature type="binding site" evidence="6">
    <location>
        <begin position="136"/>
        <end position="137"/>
    </location>
    <ligand>
        <name>S-adenosyl-L-methionine</name>
        <dbReference type="ChEBI" id="CHEBI:59789"/>
    </ligand>
</feature>
<gene>
    <name evidence="6 7" type="primary">rsmG</name>
    <name evidence="7" type="ORF">RSDT_0200</name>
</gene>
<comment type="caution">
    <text evidence="6">Lacks conserved residue(s) required for the propagation of feature annotation.</text>
</comment>
<dbReference type="GO" id="GO:0070043">
    <property type="term" value="F:rRNA (guanine-N7-)-methyltransferase activity"/>
    <property type="evidence" value="ECO:0007669"/>
    <property type="project" value="UniProtKB-UniRule"/>
</dbReference>
<evidence type="ECO:0000313" key="7">
    <source>
        <dbReference type="EMBL" id="BAV91712.1"/>
    </source>
</evidence>
<reference evidence="7 8" key="1">
    <citation type="journal article" date="2017" name="ISME J.">
        <title>Genome of 'Ca. Desulfovibrio trichonymphae', an H2-oxidizing bacterium in a tripartite symbiotic system within a protist cell in the termite gut.</title>
        <authorList>
            <person name="Kuwahara H."/>
            <person name="Yuki M."/>
            <person name="Izawa K."/>
            <person name="Ohkuma M."/>
            <person name="Hongoh Y."/>
        </authorList>
    </citation>
    <scope>NUCLEOTIDE SEQUENCE [LARGE SCALE GENOMIC DNA]</scope>
    <source>
        <strain evidence="7 8">Rs-N31</strain>
    </source>
</reference>
<keyword evidence="5 6" id="KW-0949">S-adenosyl-L-methionine</keyword>
<evidence type="ECO:0000256" key="4">
    <source>
        <dbReference type="ARBA" id="ARBA00022679"/>
    </source>
</evidence>
<feature type="binding site" evidence="6">
    <location>
        <position position="154"/>
    </location>
    <ligand>
        <name>S-adenosyl-L-methionine</name>
        <dbReference type="ChEBI" id="CHEBI:59789"/>
    </ligand>
</feature>
<evidence type="ECO:0000256" key="6">
    <source>
        <dbReference type="HAMAP-Rule" id="MF_00074"/>
    </source>
</evidence>
<comment type="similarity">
    <text evidence="6">Belongs to the methyltransferase superfamily. RNA methyltransferase RsmG family.</text>
</comment>
<keyword evidence="4 6" id="KW-0808">Transferase</keyword>
<keyword evidence="3 6" id="KW-0489">Methyltransferase</keyword>
<dbReference type="EMBL" id="AP017368">
    <property type="protein sequence ID" value="BAV91712.1"/>
    <property type="molecule type" value="Genomic_DNA"/>
</dbReference>
<organism evidence="7 8">
    <name type="scientific">Candidatus Desulfovibrio trichonymphae</name>
    <dbReference type="NCBI Taxonomy" id="1725232"/>
    <lineage>
        <taxon>Bacteria</taxon>
        <taxon>Pseudomonadati</taxon>
        <taxon>Thermodesulfobacteriota</taxon>
        <taxon>Desulfovibrionia</taxon>
        <taxon>Desulfovibrionales</taxon>
        <taxon>Desulfovibrionaceae</taxon>
        <taxon>Desulfovibrio</taxon>
    </lineage>
</organism>
<keyword evidence="2 6" id="KW-0698">rRNA processing</keyword>
<feature type="binding site" evidence="6">
    <location>
        <position position="85"/>
    </location>
    <ligand>
        <name>S-adenosyl-L-methionine</name>
        <dbReference type="ChEBI" id="CHEBI:59789"/>
    </ligand>
</feature>
<dbReference type="CDD" id="cd02440">
    <property type="entry name" value="AdoMet_MTases"/>
    <property type="match status" value="1"/>
</dbReference>
<evidence type="ECO:0000256" key="5">
    <source>
        <dbReference type="ARBA" id="ARBA00022691"/>
    </source>
</evidence>
<proteinExistence type="inferred from homology"/>
<dbReference type="Proteomes" id="UP000242645">
    <property type="component" value="Chromosome"/>
</dbReference>
<dbReference type="GO" id="GO:0005829">
    <property type="term" value="C:cytosol"/>
    <property type="evidence" value="ECO:0007669"/>
    <property type="project" value="TreeGrafter"/>
</dbReference>
<dbReference type="AlphaFoldDB" id="A0A1J1E2Q7"/>
<dbReference type="EC" id="2.1.1.-" evidence="6"/>
<dbReference type="SUPFAM" id="SSF53335">
    <property type="entry name" value="S-adenosyl-L-methionine-dependent methyltransferases"/>
    <property type="match status" value="1"/>
</dbReference>
<dbReference type="InterPro" id="IPR003682">
    <property type="entry name" value="rRNA_ssu_MeTfrase_G"/>
</dbReference>
<dbReference type="KEGG" id="dtr:RSDT_0200"/>
<evidence type="ECO:0000256" key="2">
    <source>
        <dbReference type="ARBA" id="ARBA00022552"/>
    </source>
</evidence>
<accession>A0A1J1E2Q7</accession>
<name>A0A1J1E2Q7_9BACT</name>
<sequence>MPRQTVDRTELARLIAAVKMALPSEILEPLAVYLEMLCQWNSVVNLVGLRAWQEILTKLVADSFYLSAFLTRLPFPENAMIWDLGSGAGLPGLPLRLVRPRGVYCFVERREKRALFLSNVLSRLRLPDTRVFRGPAEQFFQTRRCRPADCIVSRAFMPWRALLDLTLPHLRPSGALIVLALTRAPDSPPGPWRVTAVQSYTIAGNERWFWALTPSGA</sequence>
<protein>
    <recommendedName>
        <fullName evidence="6">Ribosomal RNA small subunit methyltransferase G</fullName>
        <ecNumber evidence="6">2.1.1.-</ecNumber>
    </recommendedName>
    <alternativeName>
        <fullName evidence="6">16S rRNA 7-methylguanosine methyltransferase</fullName>
        <shortName evidence="6">16S rRNA m7G methyltransferase</shortName>
    </alternativeName>
</protein>
<comment type="subcellular location">
    <subcellularLocation>
        <location evidence="6">Cytoplasm</location>
    </subcellularLocation>
</comment>
<keyword evidence="1 6" id="KW-0963">Cytoplasm</keyword>
<evidence type="ECO:0000313" key="8">
    <source>
        <dbReference type="Proteomes" id="UP000242645"/>
    </source>
</evidence>
<evidence type="ECO:0000256" key="1">
    <source>
        <dbReference type="ARBA" id="ARBA00022490"/>
    </source>
</evidence>
<dbReference type="OrthoDB" id="9808773at2"/>
<dbReference type="PANTHER" id="PTHR31760:SF0">
    <property type="entry name" value="S-ADENOSYL-L-METHIONINE-DEPENDENT METHYLTRANSFERASES SUPERFAMILY PROTEIN"/>
    <property type="match status" value="1"/>
</dbReference>
<keyword evidence="8" id="KW-1185">Reference proteome</keyword>
<comment type="function">
    <text evidence="6">Specifically methylates the N7 position of a guanine in 16S rRNA.</text>
</comment>
<dbReference type="Pfam" id="PF02527">
    <property type="entry name" value="GidB"/>
    <property type="match status" value="1"/>
</dbReference>
<dbReference type="PANTHER" id="PTHR31760">
    <property type="entry name" value="S-ADENOSYL-L-METHIONINE-DEPENDENT METHYLTRANSFERASES SUPERFAMILY PROTEIN"/>
    <property type="match status" value="1"/>
</dbReference>
<dbReference type="Gene3D" id="3.40.50.150">
    <property type="entry name" value="Vaccinia Virus protein VP39"/>
    <property type="match status" value="1"/>
</dbReference>
<dbReference type="InterPro" id="IPR029063">
    <property type="entry name" value="SAM-dependent_MTases_sf"/>
</dbReference>
<evidence type="ECO:0000256" key="3">
    <source>
        <dbReference type="ARBA" id="ARBA00022603"/>
    </source>
</evidence>